<dbReference type="Pfam" id="PF12656">
    <property type="entry name" value="G-patch_2"/>
    <property type="match status" value="1"/>
</dbReference>
<dbReference type="GO" id="GO:0003676">
    <property type="term" value="F:nucleic acid binding"/>
    <property type="evidence" value="ECO:0007669"/>
    <property type="project" value="InterPro"/>
</dbReference>
<feature type="compositionally biased region" description="Basic and acidic residues" evidence="3">
    <location>
        <begin position="451"/>
        <end position="479"/>
    </location>
</feature>
<dbReference type="InterPro" id="IPR026822">
    <property type="entry name" value="Spp2/MOS2_G-patch"/>
</dbReference>
<reference evidence="5 6" key="1">
    <citation type="submission" date="2024-01" db="EMBL/GenBank/DDBJ databases">
        <title>The complete chloroplast genome sequence of Lithospermum erythrorhizon: insights into the phylogenetic relationship among Boraginaceae species and the maternal lineages of purple gromwells.</title>
        <authorList>
            <person name="Okada T."/>
            <person name="Watanabe K."/>
        </authorList>
    </citation>
    <scope>NUCLEOTIDE SEQUENCE [LARGE SCALE GENOMIC DNA]</scope>
</reference>
<sequence length="616" mass="67679">MKLSFSLASKKPSTAATTTVTSAFESSSAASDPLSTTKQFVTEFDPSKPASQTLIIPPKPNEYAPINNKRLKNLDIEPPTRPDSNPLQFELDSGGSNIEQGPNSIGYGLNVRKLNGGGGGSVGDSLLVSYKEDMMRLPDDPGFEEFEDMPVEGFGAALLAGYGWKEGMGIGKNAREDVKIVEYKKWAGKEGLGFTKDGPEMVINGKKDGTKGVESDKGRGKKDGRIGEEVVGVESDEGRGRNDGRSGEEVIGVESDEGRHGENGRMDVEMEDRGVDRRKGSRRSSREKRDGTRENVASSRRSARNGRDEDAGNGEEVIRVEGDKGRGKRDGRNGEGVSIVESDNGRGRNNGRNGEEVTRVESDGGRGKKYGRNGKEFSRVESDRRRGKKDARSGEEVVRVESDNGRHEEKGKGRVDVGMEDRVVDRRSGSSSSSRERRDDTRENAGSSRKSTRDGRDEDVRDSRKERRHRGGEDVEKKSKDGRKRGHEEMMKSESVIWVRSHIRVRVVSEAVKGGRLYLKKGEVVDVVGPSCDILMDESRELVQGVSQECLETALPKRGGPVLVLYGKHKGVYGSLVEKDTDKETGMVRDADNHETFNVRLEQIAEFIGDPSYIGY</sequence>
<feature type="compositionally biased region" description="Basic and acidic residues" evidence="3">
    <location>
        <begin position="373"/>
        <end position="443"/>
    </location>
</feature>
<name>A0AAV3PSA2_LITER</name>
<evidence type="ECO:0000256" key="3">
    <source>
        <dbReference type="SAM" id="MobiDB-lite"/>
    </source>
</evidence>
<comment type="caution">
    <text evidence="5">The sequence shown here is derived from an EMBL/GenBank/DDBJ whole genome shotgun (WGS) entry which is preliminary data.</text>
</comment>
<dbReference type="GO" id="GO:0005681">
    <property type="term" value="C:spliceosomal complex"/>
    <property type="evidence" value="ECO:0007669"/>
    <property type="project" value="TreeGrafter"/>
</dbReference>
<feature type="compositionally biased region" description="Low complexity" evidence="3">
    <location>
        <begin position="1"/>
        <end position="31"/>
    </location>
</feature>
<feature type="domain" description="G-patch" evidence="4">
    <location>
        <begin position="151"/>
        <end position="197"/>
    </location>
</feature>
<dbReference type="AlphaFoldDB" id="A0AAV3PSA2"/>
<evidence type="ECO:0000256" key="1">
    <source>
        <dbReference type="ARBA" id="ARBA00004123"/>
    </source>
</evidence>
<protein>
    <submittedName>
        <fullName evidence="5">RNA splicing factor</fullName>
    </submittedName>
</protein>
<evidence type="ECO:0000259" key="4">
    <source>
        <dbReference type="PROSITE" id="PS50174"/>
    </source>
</evidence>
<dbReference type="PANTHER" id="PTHR15818">
    <property type="entry name" value="G PATCH AND KOW-CONTAINING"/>
    <property type="match status" value="1"/>
</dbReference>
<feature type="region of interest" description="Disordered" evidence="3">
    <location>
        <begin position="1"/>
        <end position="66"/>
    </location>
</feature>
<dbReference type="InterPro" id="IPR045166">
    <property type="entry name" value="Spp2-like"/>
</dbReference>
<dbReference type="GO" id="GO:0000398">
    <property type="term" value="P:mRNA splicing, via spliceosome"/>
    <property type="evidence" value="ECO:0007669"/>
    <property type="project" value="InterPro"/>
</dbReference>
<feature type="compositionally biased region" description="Basic and acidic residues" evidence="3">
    <location>
        <begin position="353"/>
        <end position="366"/>
    </location>
</feature>
<dbReference type="PROSITE" id="PS50174">
    <property type="entry name" value="G_PATCH"/>
    <property type="match status" value="1"/>
</dbReference>
<feature type="compositionally biased region" description="Basic and acidic residues" evidence="3">
    <location>
        <begin position="236"/>
        <end position="248"/>
    </location>
</feature>
<proteinExistence type="predicted"/>
<keyword evidence="2" id="KW-0539">Nucleus</keyword>
<dbReference type="EMBL" id="BAABME010018470">
    <property type="protein sequence ID" value="GAA0153943.1"/>
    <property type="molecule type" value="Genomic_DNA"/>
</dbReference>
<dbReference type="Pfam" id="PF25088">
    <property type="entry name" value="GPKOW_C"/>
    <property type="match status" value="1"/>
</dbReference>
<comment type="subcellular location">
    <subcellularLocation>
        <location evidence="1">Nucleus</location>
    </subcellularLocation>
</comment>
<dbReference type="Gene3D" id="2.30.30.140">
    <property type="match status" value="1"/>
</dbReference>
<dbReference type="InterPro" id="IPR000467">
    <property type="entry name" value="G_patch_dom"/>
</dbReference>
<feature type="compositionally biased region" description="Basic and acidic residues" evidence="3">
    <location>
        <begin position="256"/>
        <end position="278"/>
    </location>
</feature>
<evidence type="ECO:0000313" key="6">
    <source>
        <dbReference type="Proteomes" id="UP001454036"/>
    </source>
</evidence>
<keyword evidence="6" id="KW-1185">Reference proteome</keyword>
<feature type="region of interest" description="Disordered" evidence="3">
    <location>
        <begin position="203"/>
        <end position="489"/>
    </location>
</feature>
<feature type="compositionally biased region" description="Basic and acidic residues" evidence="3">
    <location>
        <begin position="205"/>
        <end position="228"/>
    </location>
</feature>
<dbReference type="SMART" id="SM00443">
    <property type="entry name" value="G_patch"/>
    <property type="match status" value="1"/>
</dbReference>
<accession>A0AAV3PSA2</accession>
<evidence type="ECO:0000256" key="2">
    <source>
        <dbReference type="ARBA" id="ARBA00023242"/>
    </source>
</evidence>
<gene>
    <name evidence="5" type="ORF">LIER_37773</name>
</gene>
<dbReference type="PANTHER" id="PTHR15818:SF2">
    <property type="entry name" value="G-PATCH DOMAIN AND KOW MOTIFS-CONTAINING PROTEIN"/>
    <property type="match status" value="1"/>
</dbReference>
<evidence type="ECO:0000313" key="5">
    <source>
        <dbReference type="EMBL" id="GAA0153943.1"/>
    </source>
</evidence>
<organism evidence="5 6">
    <name type="scientific">Lithospermum erythrorhizon</name>
    <name type="common">Purple gromwell</name>
    <name type="synonym">Lithospermum officinale var. erythrorhizon</name>
    <dbReference type="NCBI Taxonomy" id="34254"/>
    <lineage>
        <taxon>Eukaryota</taxon>
        <taxon>Viridiplantae</taxon>
        <taxon>Streptophyta</taxon>
        <taxon>Embryophyta</taxon>
        <taxon>Tracheophyta</taxon>
        <taxon>Spermatophyta</taxon>
        <taxon>Magnoliopsida</taxon>
        <taxon>eudicotyledons</taxon>
        <taxon>Gunneridae</taxon>
        <taxon>Pentapetalae</taxon>
        <taxon>asterids</taxon>
        <taxon>lamiids</taxon>
        <taxon>Boraginales</taxon>
        <taxon>Boraginaceae</taxon>
        <taxon>Boraginoideae</taxon>
        <taxon>Lithospermeae</taxon>
        <taxon>Lithospermum</taxon>
    </lineage>
</organism>
<dbReference type="Proteomes" id="UP001454036">
    <property type="component" value="Unassembled WGS sequence"/>
</dbReference>
<feature type="compositionally biased region" description="Basic and acidic residues" evidence="3">
    <location>
        <begin position="305"/>
        <end position="333"/>
    </location>
</feature>